<dbReference type="Proteomes" id="UP001501525">
    <property type="component" value="Unassembled WGS sequence"/>
</dbReference>
<organism evidence="1 2">
    <name type="scientific">Bartonella acomydis</name>
    <dbReference type="NCBI Taxonomy" id="686234"/>
    <lineage>
        <taxon>Bacteria</taxon>
        <taxon>Pseudomonadati</taxon>
        <taxon>Pseudomonadota</taxon>
        <taxon>Alphaproteobacteria</taxon>
        <taxon>Hyphomicrobiales</taxon>
        <taxon>Bartonellaceae</taxon>
        <taxon>Bartonella</taxon>
    </lineage>
</organism>
<gene>
    <name evidence="1" type="ORF">GCM10023260_12160</name>
</gene>
<proteinExistence type="predicted"/>
<accession>A0ABP9MXL4</accession>
<dbReference type="RefSeq" id="WP_345097087.1">
    <property type="nucleotide sequence ID" value="NZ_BAABIY010000039.1"/>
</dbReference>
<dbReference type="InterPro" id="IPR007499">
    <property type="entry name" value="ERF_bacteria_virus"/>
</dbReference>
<sequence length="284" mass="32361">MNEISTTQTELVEKTNACETNSTAMELILERALQSDVDLDRLKSLLELRDKEIKRQERQNFVRDLSAMQMEYQKIQKNATNTHTNSQYAKLDQYIDAVKDTLSKHHFALFSRIKEQSSNGITVEMTLKHISGNEISTQGTFPFDATGSKNNIQAVGSTITYARRYLLGMLLNVASKEDDTDGNPPIKKAFPQQINEIRRLIVQTQSEEAKVLDYVKVKNLTDMSEGQAQIVLHLLKDKQNKQKALKEQSLPQQEQTNASIQDAEYIHIQDIEYAPTQQEKQTAV</sequence>
<evidence type="ECO:0008006" key="3">
    <source>
        <dbReference type="Google" id="ProtNLM"/>
    </source>
</evidence>
<protein>
    <recommendedName>
        <fullName evidence="3">Phage related protein</fullName>
    </recommendedName>
</protein>
<reference evidence="2" key="1">
    <citation type="journal article" date="2019" name="Int. J. Syst. Evol. Microbiol.">
        <title>The Global Catalogue of Microorganisms (GCM) 10K type strain sequencing project: providing services to taxonomists for standard genome sequencing and annotation.</title>
        <authorList>
            <consortium name="The Broad Institute Genomics Platform"/>
            <consortium name="The Broad Institute Genome Sequencing Center for Infectious Disease"/>
            <person name="Wu L."/>
            <person name="Ma J."/>
        </authorList>
    </citation>
    <scope>NUCLEOTIDE SEQUENCE [LARGE SCALE GENOMIC DNA]</scope>
    <source>
        <strain evidence="2">JCM 17706</strain>
    </source>
</reference>
<evidence type="ECO:0000313" key="2">
    <source>
        <dbReference type="Proteomes" id="UP001501525"/>
    </source>
</evidence>
<name>A0ABP9MXL4_9HYPH</name>
<dbReference type="Pfam" id="PF04404">
    <property type="entry name" value="ERF"/>
    <property type="match status" value="1"/>
</dbReference>
<comment type="caution">
    <text evidence="1">The sequence shown here is derived from an EMBL/GenBank/DDBJ whole genome shotgun (WGS) entry which is preliminary data.</text>
</comment>
<keyword evidence="2" id="KW-1185">Reference proteome</keyword>
<dbReference type="EMBL" id="BAABIY010000039">
    <property type="protein sequence ID" value="GAA5100372.1"/>
    <property type="molecule type" value="Genomic_DNA"/>
</dbReference>
<evidence type="ECO:0000313" key="1">
    <source>
        <dbReference type="EMBL" id="GAA5100372.1"/>
    </source>
</evidence>